<sequence>MDDCTLYATSQSTAVAMLRYYTREASQVPYVSLKKCGITNISELLSAFTQLPNMLSLDLSDNNIISLPQGTDLAACMPQLRSLDLSNNPLELSESVLITLQHLRELRVLRLSLPSNSRVNVWIAESLPQLQILNGVKVHRSNVVKGNLVTLPNIKMERYVCSEETPCDDGNSKRMILQNPSVIKEKNLILNTLKLIDYSTKLHKPSEETSTTTTREVSFLQQTEHPQLSLLSVLRIIQRMAWSKQRREEERRRQNLLYTQSEKSYPYHYYYETMIQYMFVFFGEQYSTSSDAEIVEHIMGFIRSLHYYVEVEKCIEAYVFLQILHNRIEESYWLFFESLSSMMSDLLEHIVSSDSLDLNLTVLQSDINREDKQNNSWIHHCAHHGFLSKEHVFRIVDALIPLSQRDSLLHIDLVEAVVNLLSVSDNNNNNNNDNNNIRLEGLQSTTVTAGCLLRCLCEVFVKHHERSIQPIVEAFYTIIDSSSNEEDSIGIINMAQLRDLLQCMGSPLAASSEFFMRVHISTNGPLEDAPITFSAVVEAVRYFVRGSPSFSE</sequence>
<evidence type="ECO:0000313" key="4">
    <source>
        <dbReference type="Proteomes" id="UP000192257"/>
    </source>
</evidence>
<dbReference type="Gene3D" id="3.80.10.10">
    <property type="entry name" value="Ribonuclease Inhibitor"/>
    <property type="match status" value="1"/>
</dbReference>
<organism evidence="3 4">
    <name type="scientific">Trypanosoma theileri</name>
    <dbReference type="NCBI Taxonomy" id="67003"/>
    <lineage>
        <taxon>Eukaryota</taxon>
        <taxon>Discoba</taxon>
        <taxon>Euglenozoa</taxon>
        <taxon>Kinetoplastea</taxon>
        <taxon>Metakinetoplastina</taxon>
        <taxon>Trypanosomatida</taxon>
        <taxon>Trypanosomatidae</taxon>
        <taxon>Trypanosoma</taxon>
    </lineage>
</organism>
<reference evidence="3 4" key="1">
    <citation type="submission" date="2017-03" db="EMBL/GenBank/DDBJ databases">
        <title>An alternative strategy for trypanosome survival in the mammalian bloodstream revealed through genome and transcriptome analysis of the ubiquitous bovine parasite Trypanosoma (Megatrypanum) theileri.</title>
        <authorList>
            <person name="Kelly S."/>
            <person name="Ivens A."/>
            <person name="Mott A."/>
            <person name="O'Neill E."/>
            <person name="Emms D."/>
            <person name="Macleod O."/>
            <person name="Voorheis P."/>
            <person name="Matthews J."/>
            <person name="Matthews K."/>
            <person name="Carrington M."/>
        </authorList>
    </citation>
    <scope>NUCLEOTIDE SEQUENCE [LARGE SCALE GENOMIC DNA]</scope>
    <source>
        <strain evidence="3">Edinburgh</strain>
    </source>
</reference>
<dbReference type="InterPro" id="IPR001611">
    <property type="entry name" value="Leu-rich_rpt"/>
</dbReference>
<dbReference type="InterPro" id="IPR032675">
    <property type="entry name" value="LRR_dom_sf"/>
</dbReference>
<name>A0A1X0P1N5_9TRYP</name>
<dbReference type="InterPro" id="IPR003591">
    <property type="entry name" value="Leu-rich_rpt_typical-subtyp"/>
</dbReference>
<dbReference type="OrthoDB" id="1111193at2759"/>
<evidence type="ECO:0000256" key="1">
    <source>
        <dbReference type="ARBA" id="ARBA00022614"/>
    </source>
</evidence>
<evidence type="ECO:0000313" key="3">
    <source>
        <dbReference type="EMBL" id="ORC90864.1"/>
    </source>
</evidence>
<protein>
    <recommendedName>
        <fullName evidence="5">Leucine-rich repeat protein</fullName>
    </recommendedName>
</protein>
<dbReference type="VEuPathDB" id="TriTrypDB:TM35_000072880"/>
<proteinExistence type="predicted"/>
<dbReference type="Proteomes" id="UP000192257">
    <property type="component" value="Unassembled WGS sequence"/>
</dbReference>
<accession>A0A1X0P1N5</accession>
<dbReference type="EMBL" id="NBCO01000007">
    <property type="protein sequence ID" value="ORC90864.1"/>
    <property type="molecule type" value="Genomic_DNA"/>
</dbReference>
<comment type="caution">
    <text evidence="3">The sequence shown here is derived from an EMBL/GenBank/DDBJ whole genome shotgun (WGS) entry which is preliminary data.</text>
</comment>
<keyword evidence="1" id="KW-0433">Leucine-rich repeat</keyword>
<dbReference type="RefSeq" id="XP_028884930.1">
    <property type="nucleotide sequence ID" value="XM_029023734.1"/>
</dbReference>
<evidence type="ECO:0000256" key="2">
    <source>
        <dbReference type="ARBA" id="ARBA00022737"/>
    </source>
</evidence>
<gene>
    <name evidence="3" type="ORF">TM35_000072880</name>
</gene>
<dbReference type="SMART" id="SM00369">
    <property type="entry name" value="LRR_TYP"/>
    <property type="match status" value="2"/>
</dbReference>
<keyword evidence="4" id="KW-1185">Reference proteome</keyword>
<dbReference type="SUPFAM" id="SSF52058">
    <property type="entry name" value="L domain-like"/>
    <property type="match status" value="1"/>
</dbReference>
<dbReference type="Pfam" id="PF13855">
    <property type="entry name" value="LRR_8"/>
    <property type="match status" value="1"/>
</dbReference>
<evidence type="ECO:0008006" key="5">
    <source>
        <dbReference type="Google" id="ProtNLM"/>
    </source>
</evidence>
<dbReference type="GeneID" id="39983514"/>
<dbReference type="PROSITE" id="PS51450">
    <property type="entry name" value="LRR"/>
    <property type="match status" value="1"/>
</dbReference>
<keyword evidence="2" id="KW-0677">Repeat</keyword>
<dbReference type="AlphaFoldDB" id="A0A1X0P1N5"/>